<gene>
    <name evidence="1" type="ORF">FWILDA_LOCUS19836</name>
</gene>
<organism evidence="1 2">
    <name type="scientific">Funneliformis geosporum</name>
    <dbReference type="NCBI Taxonomy" id="1117311"/>
    <lineage>
        <taxon>Eukaryota</taxon>
        <taxon>Fungi</taxon>
        <taxon>Fungi incertae sedis</taxon>
        <taxon>Mucoromycota</taxon>
        <taxon>Glomeromycotina</taxon>
        <taxon>Glomeromycetes</taxon>
        <taxon>Glomerales</taxon>
        <taxon>Glomeraceae</taxon>
        <taxon>Funneliformis</taxon>
    </lineage>
</organism>
<dbReference type="Proteomes" id="UP001153678">
    <property type="component" value="Unassembled WGS sequence"/>
</dbReference>
<comment type="caution">
    <text evidence="1">The sequence shown here is derived from an EMBL/GenBank/DDBJ whole genome shotgun (WGS) entry which is preliminary data.</text>
</comment>
<feature type="non-terminal residue" evidence="1">
    <location>
        <position position="1"/>
    </location>
</feature>
<dbReference type="OrthoDB" id="2461643at2759"/>
<sequence length="141" mass="16654">NKKRNIPSKKIFDYDKMTEDKWDSFSNKVDALANGCYLRNLTNKSSFNQNKLNLYWDLLQECILKAAESNIPSHQSKGHHSMKRPPLLSKLYKKMKFLYKFKILVRDTSTNLVVSQKWSTSIDEFYTLLNEFNIPYVRLPP</sequence>
<protein>
    <submittedName>
        <fullName evidence="1">15055_t:CDS:1</fullName>
    </submittedName>
</protein>
<evidence type="ECO:0000313" key="1">
    <source>
        <dbReference type="EMBL" id="CAI2200976.1"/>
    </source>
</evidence>
<dbReference type="AlphaFoldDB" id="A0A9W4X7R4"/>
<evidence type="ECO:0000313" key="2">
    <source>
        <dbReference type="Proteomes" id="UP001153678"/>
    </source>
</evidence>
<keyword evidence="2" id="KW-1185">Reference proteome</keyword>
<accession>A0A9W4X7R4</accession>
<reference evidence="1" key="1">
    <citation type="submission" date="2022-08" db="EMBL/GenBank/DDBJ databases">
        <authorList>
            <person name="Kallberg Y."/>
            <person name="Tangrot J."/>
            <person name="Rosling A."/>
        </authorList>
    </citation>
    <scope>NUCLEOTIDE SEQUENCE</scope>
    <source>
        <strain evidence="1">Wild A</strain>
    </source>
</reference>
<proteinExistence type="predicted"/>
<dbReference type="EMBL" id="CAMKVN010026062">
    <property type="protein sequence ID" value="CAI2200976.1"/>
    <property type="molecule type" value="Genomic_DNA"/>
</dbReference>
<name>A0A9W4X7R4_9GLOM</name>
<feature type="non-terminal residue" evidence="1">
    <location>
        <position position="141"/>
    </location>
</feature>